<dbReference type="AlphaFoldDB" id="X1U9E8"/>
<evidence type="ECO:0000313" key="1">
    <source>
        <dbReference type="EMBL" id="GAJ14173.1"/>
    </source>
</evidence>
<name>X1U9E8_9ZZZZ</name>
<dbReference type="EMBL" id="BARW01032532">
    <property type="protein sequence ID" value="GAJ14173.1"/>
    <property type="molecule type" value="Genomic_DNA"/>
</dbReference>
<organism evidence="1">
    <name type="scientific">marine sediment metagenome</name>
    <dbReference type="NCBI Taxonomy" id="412755"/>
    <lineage>
        <taxon>unclassified sequences</taxon>
        <taxon>metagenomes</taxon>
        <taxon>ecological metagenomes</taxon>
    </lineage>
</organism>
<reference evidence="1" key="1">
    <citation type="journal article" date="2014" name="Front. Microbiol.">
        <title>High frequency of phylogenetically diverse reductive dehalogenase-homologous genes in deep subseafloor sedimentary metagenomes.</title>
        <authorList>
            <person name="Kawai M."/>
            <person name="Futagami T."/>
            <person name="Toyoda A."/>
            <person name="Takaki Y."/>
            <person name="Nishi S."/>
            <person name="Hori S."/>
            <person name="Arai W."/>
            <person name="Tsubouchi T."/>
            <person name="Morono Y."/>
            <person name="Uchiyama I."/>
            <person name="Ito T."/>
            <person name="Fujiyama A."/>
            <person name="Inagaki F."/>
            <person name="Takami H."/>
        </authorList>
    </citation>
    <scope>NUCLEOTIDE SEQUENCE</scope>
    <source>
        <strain evidence="1">Expedition CK06-06</strain>
    </source>
</reference>
<gene>
    <name evidence="1" type="ORF">S12H4_51475</name>
</gene>
<sequence length="56" mass="6346">MHEVKELLEKGPSIINIGVRDFGENLKKQGVEVIHLEWVPPTVVDQEIADILDKLL</sequence>
<accession>X1U9E8</accession>
<evidence type="ECO:0008006" key="2">
    <source>
        <dbReference type="Google" id="ProtNLM"/>
    </source>
</evidence>
<proteinExistence type="predicted"/>
<comment type="caution">
    <text evidence="1">The sequence shown here is derived from an EMBL/GenBank/DDBJ whole genome shotgun (WGS) entry which is preliminary data.</text>
</comment>
<protein>
    <recommendedName>
        <fullName evidence="2">FdrA domain protein</fullName>
    </recommendedName>
</protein>
<dbReference type="Gene3D" id="3.40.50.720">
    <property type="entry name" value="NAD(P)-binding Rossmann-like Domain"/>
    <property type="match status" value="1"/>
</dbReference>